<feature type="compositionally biased region" description="Basic and acidic residues" evidence="1">
    <location>
        <begin position="102"/>
        <end position="111"/>
    </location>
</feature>
<evidence type="ECO:0000256" key="1">
    <source>
        <dbReference type="SAM" id="MobiDB-lite"/>
    </source>
</evidence>
<evidence type="ECO:0000313" key="2">
    <source>
        <dbReference type="EMBL" id="KAH0545329.1"/>
    </source>
</evidence>
<organism evidence="2 3">
    <name type="scientific">Glutinoglossum americanum</name>
    <dbReference type="NCBI Taxonomy" id="1670608"/>
    <lineage>
        <taxon>Eukaryota</taxon>
        <taxon>Fungi</taxon>
        <taxon>Dikarya</taxon>
        <taxon>Ascomycota</taxon>
        <taxon>Pezizomycotina</taxon>
        <taxon>Geoglossomycetes</taxon>
        <taxon>Geoglossales</taxon>
        <taxon>Geoglossaceae</taxon>
        <taxon>Glutinoglossum</taxon>
    </lineage>
</organism>
<name>A0A9P8I8N3_9PEZI</name>
<feature type="region of interest" description="Disordered" evidence="1">
    <location>
        <begin position="69"/>
        <end position="111"/>
    </location>
</feature>
<accession>A0A9P8I8N3</accession>
<evidence type="ECO:0000313" key="3">
    <source>
        <dbReference type="Proteomes" id="UP000698800"/>
    </source>
</evidence>
<dbReference type="EMBL" id="JAGHQL010000007">
    <property type="protein sequence ID" value="KAH0545329.1"/>
    <property type="molecule type" value="Genomic_DNA"/>
</dbReference>
<reference evidence="2" key="1">
    <citation type="submission" date="2021-03" db="EMBL/GenBank/DDBJ databases">
        <title>Comparative genomics and phylogenomic investigation of the class Geoglossomycetes provide insights into ecological specialization and systematics.</title>
        <authorList>
            <person name="Melie T."/>
            <person name="Pirro S."/>
            <person name="Miller A.N."/>
            <person name="Quandt A."/>
        </authorList>
    </citation>
    <scope>NUCLEOTIDE SEQUENCE</scope>
    <source>
        <strain evidence="2">GBOQ0MN5Z8</strain>
    </source>
</reference>
<gene>
    <name evidence="2" type="ORF">FGG08_000628</name>
</gene>
<proteinExistence type="predicted"/>
<dbReference type="Proteomes" id="UP000698800">
    <property type="component" value="Unassembled WGS sequence"/>
</dbReference>
<protein>
    <submittedName>
        <fullName evidence="2">Uncharacterized protein</fullName>
    </submittedName>
</protein>
<comment type="caution">
    <text evidence="2">The sequence shown here is derived from an EMBL/GenBank/DDBJ whole genome shotgun (WGS) entry which is preliminary data.</text>
</comment>
<keyword evidence="3" id="KW-1185">Reference proteome</keyword>
<dbReference type="AlphaFoldDB" id="A0A9P8I8N3"/>
<sequence>MSLDHGRLTTLSSGRRSSEIFPLDFATTVHTSKTCCGAGPNVTSLFMRFQHLDNNEPADEPVDRIAKGKITDNELIDDEPTGKLVGYKSADNQPVDDEPTDEPTKGEPADETIESKTAKTAFYKMSPPPCAEAPLRVGTSTMSSISACLTLVPFQEQWHHKHPQISTILRFLLRFLDCCGSLSTLPIKPIREILEDLRGGVDARHATRPG</sequence>